<dbReference type="InterPro" id="IPR051259">
    <property type="entry name" value="rRNA_Methyltransferase"/>
</dbReference>
<dbReference type="Gene3D" id="3.30.1330.30">
    <property type="match status" value="1"/>
</dbReference>
<dbReference type="GO" id="GO:0006396">
    <property type="term" value="P:RNA processing"/>
    <property type="evidence" value="ECO:0007669"/>
    <property type="project" value="InterPro"/>
</dbReference>
<proteinExistence type="predicted"/>
<dbReference type="GO" id="GO:0003723">
    <property type="term" value="F:RNA binding"/>
    <property type="evidence" value="ECO:0007669"/>
    <property type="project" value="InterPro"/>
</dbReference>
<dbReference type="AlphaFoldDB" id="A0A9D2LZW3"/>
<reference evidence="5" key="2">
    <citation type="submission" date="2021-04" db="EMBL/GenBank/DDBJ databases">
        <authorList>
            <person name="Gilroy R."/>
        </authorList>
    </citation>
    <scope>NUCLEOTIDE SEQUENCE</scope>
    <source>
        <strain evidence="5">ChiBcolR8-3208</strain>
    </source>
</reference>
<dbReference type="PANTHER" id="PTHR43191:SF2">
    <property type="entry name" value="RRNA METHYLTRANSFERASE 3, MITOCHONDRIAL"/>
    <property type="match status" value="1"/>
</dbReference>
<keyword evidence="2" id="KW-0808">Transferase</keyword>
<dbReference type="GO" id="GO:0032259">
    <property type="term" value="P:methylation"/>
    <property type="evidence" value="ECO:0007669"/>
    <property type="project" value="UniProtKB-KW"/>
</dbReference>
<dbReference type="InterPro" id="IPR001537">
    <property type="entry name" value="SpoU_MeTrfase"/>
</dbReference>
<dbReference type="SUPFAM" id="SSF75217">
    <property type="entry name" value="alpha/beta knot"/>
    <property type="match status" value="1"/>
</dbReference>
<gene>
    <name evidence="5" type="ORF">H9942_10915</name>
</gene>
<dbReference type="Gene3D" id="3.40.1280.10">
    <property type="match status" value="1"/>
</dbReference>
<sequence length="275" mass="30496">MVKKINSRNAEFQKFQVLKTNRNKRHKYGEFFVEGVRNINGAVEGGWKITSFLYTREKPLSGWAEDLLQKVPTQVNYQLTAGLMEELSGKTDTSELMAVVRMRPDDLSALPLSDNPCLVLFDRASNRGNLGTILRSCDALGADGLILTGHGVDLYDPEVIVSSMGSFFRVPAVRAADNNSVFQFIESLRQRYPGFQVLGTTAHKQYPLYGQDLTGPVLLMVGNETQGLCYAFKEGCDRLVTIPMAETSYASSFNVACAATVMLYEVSRQRALNTP</sequence>
<dbReference type="SUPFAM" id="SSF55315">
    <property type="entry name" value="L30e-like"/>
    <property type="match status" value="1"/>
</dbReference>
<feature type="domain" description="SpoU L30e-like N-terminal" evidence="4">
    <location>
        <begin position="9"/>
        <end position="96"/>
    </location>
</feature>
<dbReference type="InterPro" id="IPR029026">
    <property type="entry name" value="tRNA_m1G_MTases_N"/>
</dbReference>
<dbReference type="InterPro" id="IPR029028">
    <property type="entry name" value="Alpha/beta_knot_MTases"/>
</dbReference>
<accession>A0A9D2LZW3</accession>
<reference evidence="5" key="1">
    <citation type="journal article" date="2021" name="PeerJ">
        <title>Extensive microbial diversity within the chicken gut microbiome revealed by metagenomics and culture.</title>
        <authorList>
            <person name="Gilroy R."/>
            <person name="Ravi A."/>
            <person name="Getino M."/>
            <person name="Pursley I."/>
            <person name="Horton D.L."/>
            <person name="Alikhan N.F."/>
            <person name="Baker D."/>
            <person name="Gharbi K."/>
            <person name="Hall N."/>
            <person name="Watson M."/>
            <person name="Adriaenssens E.M."/>
            <person name="Foster-Nyarko E."/>
            <person name="Jarju S."/>
            <person name="Secka A."/>
            <person name="Antonio M."/>
            <person name="Oren A."/>
            <person name="Chaudhuri R.R."/>
            <person name="La Ragione R."/>
            <person name="Hildebrand F."/>
            <person name="Pallen M.J."/>
        </authorList>
    </citation>
    <scope>NUCLEOTIDE SEQUENCE</scope>
    <source>
        <strain evidence="5">ChiBcolR8-3208</strain>
    </source>
</reference>
<evidence type="ECO:0000256" key="1">
    <source>
        <dbReference type="ARBA" id="ARBA00022603"/>
    </source>
</evidence>
<keyword evidence="1" id="KW-0489">Methyltransferase</keyword>
<dbReference type="InterPro" id="IPR029064">
    <property type="entry name" value="Ribosomal_eL30-like_sf"/>
</dbReference>
<evidence type="ECO:0000313" key="5">
    <source>
        <dbReference type="EMBL" id="HJB38557.1"/>
    </source>
</evidence>
<comment type="caution">
    <text evidence="5">The sequence shown here is derived from an EMBL/GenBank/DDBJ whole genome shotgun (WGS) entry which is preliminary data.</text>
</comment>
<organism evidence="5 6">
    <name type="scientific">Candidatus Acutalibacter ornithocaccae</name>
    <dbReference type="NCBI Taxonomy" id="2838416"/>
    <lineage>
        <taxon>Bacteria</taxon>
        <taxon>Bacillati</taxon>
        <taxon>Bacillota</taxon>
        <taxon>Clostridia</taxon>
        <taxon>Eubacteriales</taxon>
        <taxon>Acutalibacteraceae</taxon>
        <taxon>Acutalibacter</taxon>
    </lineage>
</organism>
<dbReference type="Pfam" id="PF00588">
    <property type="entry name" value="SpoU_methylase"/>
    <property type="match status" value="1"/>
</dbReference>
<dbReference type="GO" id="GO:0008173">
    <property type="term" value="F:RNA methyltransferase activity"/>
    <property type="evidence" value="ECO:0007669"/>
    <property type="project" value="InterPro"/>
</dbReference>
<name>A0A9D2LZW3_9FIRM</name>
<dbReference type="InterPro" id="IPR054578">
    <property type="entry name" value="SpoU_sub_bind-like_N"/>
</dbReference>
<feature type="domain" description="tRNA/rRNA methyltransferase SpoU type" evidence="3">
    <location>
        <begin position="118"/>
        <end position="264"/>
    </location>
</feature>
<dbReference type="Proteomes" id="UP000824214">
    <property type="component" value="Unassembled WGS sequence"/>
</dbReference>
<dbReference type="Pfam" id="PF22655">
    <property type="entry name" value="SpoU_sub_bind_like"/>
    <property type="match status" value="1"/>
</dbReference>
<dbReference type="PANTHER" id="PTHR43191">
    <property type="entry name" value="RRNA METHYLTRANSFERASE 3"/>
    <property type="match status" value="1"/>
</dbReference>
<evidence type="ECO:0000313" key="6">
    <source>
        <dbReference type="Proteomes" id="UP000824214"/>
    </source>
</evidence>
<dbReference type="EMBL" id="DWXZ01000231">
    <property type="protein sequence ID" value="HJB38557.1"/>
    <property type="molecule type" value="Genomic_DNA"/>
</dbReference>
<evidence type="ECO:0000259" key="4">
    <source>
        <dbReference type="Pfam" id="PF22655"/>
    </source>
</evidence>
<evidence type="ECO:0000259" key="3">
    <source>
        <dbReference type="Pfam" id="PF00588"/>
    </source>
</evidence>
<protein>
    <submittedName>
        <fullName evidence="5">Uncharacterized protein</fullName>
    </submittedName>
</protein>
<evidence type="ECO:0000256" key="2">
    <source>
        <dbReference type="ARBA" id="ARBA00022679"/>
    </source>
</evidence>